<evidence type="ECO:0000256" key="1">
    <source>
        <dbReference type="RuleBase" id="RU000672"/>
    </source>
</evidence>
<keyword evidence="1" id="KW-0801">TPQ</keyword>
<keyword evidence="1" id="KW-0186">Copper</keyword>
<dbReference type="InterPro" id="IPR036460">
    <property type="entry name" value="Cu_amine_oxidase_C_sf"/>
</dbReference>
<evidence type="ECO:0000313" key="5">
    <source>
        <dbReference type="Proteomes" id="UP001185069"/>
    </source>
</evidence>
<dbReference type="SUPFAM" id="SSF49998">
    <property type="entry name" value="Amine oxidase catalytic domain"/>
    <property type="match status" value="1"/>
</dbReference>
<proteinExistence type="inferred from homology"/>
<protein>
    <recommendedName>
        <fullName evidence="1">Amine oxidase</fullName>
        <ecNumber evidence="1">1.4.3.-</ecNumber>
    </recommendedName>
</protein>
<dbReference type="RefSeq" id="WP_309798601.1">
    <property type="nucleotide sequence ID" value="NZ_BAAAHY010000005.1"/>
</dbReference>
<name>A0ABU1JBX5_9MICC</name>
<keyword evidence="5" id="KW-1185">Reference proteome</keyword>
<dbReference type="Gene3D" id="2.70.98.20">
    <property type="entry name" value="Copper amine oxidase, catalytic domain"/>
    <property type="match status" value="1"/>
</dbReference>
<keyword evidence="1" id="KW-0560">Oxidoreductase</keyword>
<dbReference type="EC" id="1.4.3.-" evidence="1"/>
<dbReference type="EMBL" id="JAVDQF010000001">
    <property type="protein sequence ID" value="MDR6269904.1"/>
    <property type="molecule type" value="Genomic_DNA"/>
</dbReference>
<dbReference type="InterPro" id="IPR015798">
    <property type="entry name" value="Cu_amine_oxidase_C"/>
</dbReference>
<evidence type="ECO:0000259" key="3">
    <source>
        <dbReference type="Pfam" id="PF01179"/>
    </source>
</evidence>
<accession>A0ABU1JBX5</accession>
<comment type="caution">
    <text evidence="4">The sequence shown here is derived from an EMBL/GenBank/DDBJ whole genome shotgun (WGS) entry which is preliminary data.</text>
</comment>
<gene>
    <name evidence="4" type="ORF">JOE69_002142</name>
</gene>
<sequence>MLGQNQAGEWNLSTISKVGWYEYIAQYTFGSDGSIKPLLGATGDLSPVDYTDAKHGSAIGKGESDHAASHSHNVVWSVHWGLGNGTQKVEQYDAAPTGQNGSKSPIVEGKFTPIDTAATAKKADRRWWGVIAPDSLNDDGRPISYEIKLAASDSFTFVQDQHEHGGDTGYDVAFTNSKDCQVFATGNRGSCGDGVLDYVAHAKGEALSDVVSWVAVGFHHVPRDEDQSPMELHWQGFYLGPRGLLAQRPDIPEERKDLNGKPTHWEGEDVGSLVEPGGQ</sequence>
<dbReference type="Proteomes" id="UP001185069">
    <property type="component" value="Unassembled WGS sequence"/>
</dbReference>
<feature type="domain" description="Copper amine oxidase catalytic" evidence="3">
    <location>
        <begin position="11"/>
        <end position="249"/>
    </location>
</feature>
<keyword evidence="1" id="KW-0479">Metal-binding</keyword>
<dbReference type="Pfam" id="PF01179">
    <property type="entry name" value="Cu_amine_oxid"/>
    <property type="match status" value="1"/>
</dbReference>
<organism evidence="4 5">
    <name type="scientific">Arthrobacter russicus</name>
    <dbReference type="NCBI Taxonomy" id="172040"/>
    <lineage>
        <taxon>Bacteria</taxon>
        <taxon>Bacillati</taxon>
        <taxon>Actinomycetota</taxon>
        <taxon>Actinomycetes</taxon>
        <taxon>Micrococcales</taxon>
        <taxon>Micrococcaceae</taxon>
        <taxon>Arthrobacter</taxon>
    </lineage>
</organism>
<reference evidence="4 5" key="1">
    <citation type="submission" date="2023-07" db="EMBL/GenBank/DDBJ databases">
        <title>Sequencing the genomes of 1000 actinobacteria strains.</title>
        <authorList>
            <person name="Klenk H.-P."/>
        </authorList>
    </citation>
    <scope>NUCLEOTIDE SEQUENCE [LARGE SCALE GENOMIC DNA]</scope>
    <source>
        <strain evidence="4 5">DSM 14555</strain>
    </source>
</reference>
<evidence type="ECO:0000256" key="2">
    <source>
        <dbReference type="SAM" id="MobiDB-lite"/>
    </source>
</evidence>
<comment type="cofactor">
    <cofactor evidence="1">
        <name>Cu cation</name>
        <dbReference type="ChEBI" id="CHEBI:23378"/>
    </cofactor>
    <text evidence="1">Contains 1 topaquinone per subunit.</text>
</comment>
<feature type="compositionally biased region" description="Basic and acidic residues" evidence="2">
    <location>
        <begin position="253"/>
        <end position="267"/>
    </location>
</feature>
<dbReference type="InterPro" id="IPR000269">
    <property type="entry name" value="Cu_amine_oxidase"/>
</dbReference>
<evidence type="ECO:0000313" key="4">
    <source>
        <dbReference type="EMBL" id="MDR6269904.1"/>
    </source>
</evidence>
<comment type="similarity">
    <text evidence="1">Belongs to the copper/topaquinone oxidase family.</text>
</comment>
<feature type="region of interest" description="Disordered" evidence="2">
    <location>
        <begin position="253"/>
        <end position="279"/>
    </location>
</feature>
<dbReference type="PANTHER" id="PTHR10638">
    <property type="entry name" value="COPPER AMINE OXIDASE"/>
    <property type="match status" value="1"/>
</dbReference>
<comment type="PTM">
    <text evidence="1">Topaquinone (TPQ) is generated by copper-dependent autoxidation of a specific tyrosyl residue.</text>
</comment>